<dbReference type="Pfam" id="PF04542">
    <property type="entry name" value="Sigma70_r2"/>
    <property type="match status" value="1"/>
</dbReference>
<dbReference type="AlphaFoldDB" id="A0A1H7YPB9"/>
<dbReference type="Gene3D" id="1.10.10.10">
    <property type="entry name" value="Winged helix-like DNA-binding domain superfamily/Winged helix DNA-binding domain"/>
    <property type="match status" value="1"/>
</dbReference>
<dbReference type="InterPro" id="IPR013324">
    <property type="entry name" value="RNA_pol_sigma_r3/r4-like"/>
</dbReference>
<dbReference type="PROSITE" id="PS00622">
    <property type="entry name" value="HTH_LUXR_1"/>
    <property type="match status" value="1"/>
</dbReference>
<comment type="similarity">
    <text evidence="1">Belongs to the sigma-70 factor family. ECF subfamily.</text>
</comment>
<dbReference type="EMBL" id="FOCG01000001">
    <property type="protein sequence ID" value="SEM47158.1"/>
    <property type="molecule type" value="Genomic_DNA"/>
</dbReference>
<dbReference type="SUPFAM" id="SSF88659">
    <property type="entry name" value="Sigma3 and sigma4 domains of RNA polymerase sigma factors"/>
    <property type="match status" value="1"/>
</dbReference>
<dbReference type="PANTHER" id="PTHR43133">
    <property type="entry name" value="RNA POLYMERASE ECF-TYPE SIGMA FACTO"/>
    <property type="match status" value="1"/>
</dbReference>
<evidence type="ECO:0000256" key="2">
    <source>
        <dbReference type="ARBA" id="ARBA00023015"/>
    </source>
</evidence>
<evidence type="ECO:0000313" key="6">
    <source>
        <dbReference type="EMBL" id="SEM47158.1"/>
    </source>
</evidence>
<dbReference type="SUPFAM" id="SSF88946">
    <property type="entry name" value="Sigma2 domain of RNA polymerase sigma factors"/>
    <property type="match status" value="1"/>
</dbReference>
<dbReference type="Pfam" id="PF08281">
    <property type="entry name" value="Sigma70_r4_2"/>
    <property type="match status" value="1"/>
</dbReference>
<evidence type="ECO:0000313" key="7">
    <source>
        <dbReference type="Proteomes" id="UP000199158"/>
    </source>
</evidence>
<dbReference type="Proteomes" id="UP000199158">
    <property type="component" value="Unassembled WGS sequence"/>
</dbReference>
<dbReference type="NCBIfam" id="TIGR02937">
    <property type="entry name" value="sigma70-ECF"/>
    <property type="match status" value="1"/>
</dbReference>
<dbReference type="PANTHER" id="PTHR43133:SF60">
    <property type="entry name" value="RNA POLYMERASE SIGMA FACTOR SIGV"/>
    <property type="match status" value="1"/>
</dbReference>
<dbReference type="InterPro" id="IPR007627">
    <property type="entry name" value="RNA_pol_sigma70_r2"/>
</dbReference>
<accession>A0A1H7YPB9</accession>
<gene>
    <name evidence="6" type="ORF">SAMN05216180_0122</name>
</gene>
<sequence length="185" mass="21727">MLQLTSELFTDDEKSTYEKLYNRYKRIMLNYAYSILKDRSLAEDAVHEAFIKLGNNLQKVHNLECNKTLNYLVTIVKNTSLTILKKQNKNKTMDFDSLEYEIIDDKIDIQDDIVSSEKYNLIMEIIDELKDELKTPFLLKMGQGYSNKEIAEMLNISDNNVAVRIYRAKKKIVKLLECKRVKVNE</sequence>
<dbReference type="InterPro" id="IPR036388">
    <property type="entry name" value="WH-like_DNA-bd_sf"/>
</dbReference>
<dbReference type="InterPro" id="IPR039425">
    <property type="entry name" value="RNA_pol_sigma-70-like"/>
</dbReference>
<keyword evidence="3" id="KW-0731">Sigma factor</keyword>
<evidence type="ECO:0000256" key="1">
    <source>
        <dbReference type="ARBA" id="ARBA00010641"/>
    </source>
</evidence>
<evidence type="ECO:0000256" key="3">
    <source>
        <dbReference type="ARBA" id="ARBA00023082"/>
    </source>
</evidence>
<protein>
    <submittedName>
        <fullName evidence="6">RNA polymerase sigma-70 factor, ECF subfamily</fullName>
    </submittedName>
</protein>
<dbReference type="GO" id="GO:0016987">
    <property type="term" value="F:sigma factor activity"/>
    <property type="evidence" value="ECO:0007669"/>
    <property type="project" value="UniProtKB-KW"/>
</dbReference>
<dbReference type="InterPro" id="IPR014284">
    <property type="entry name" value="RNA_pol_sigma-70_dom"/>
</dbReference>
<keyword evidence="2" id="KW-0805">Transcription regulation</keyword>
<dbReference type="CDD" id="cd06171">
    <property type="entry name" value="Sigma70_r4"/>
    <property type="match status" value="1"/>
</dbReference>
<reference evidence="6 7" key="1">
    <citation type="submission" date="2016-10" db="EMBL/GenBank/DDBJ databases">
        <authorList>
            <person name="de Groot N.N."/>
        </authorList>
    </citation>
    <scope>NUCLEOTIDE SEQUENCE [LARGE SCALE GENOMIC DNA]</scope>
    <source>
        <strain evidence="6 7">CGMCC 1.5070</strain>
    </source>
</reference>
<evidence type="ECO:0000256" key="4">
    <source>
        <dbReference type="ARBA" id="ARBA00023163"/>
    </source>
</evidence>
<dbReference type="GO" id="GO:0006352">
    <property type="term" value="P:DNA-templated transcription initiation"/>
    <property type="evidence" value="ECO:0007669"/>
    <property type="project" value="InterPro"/>
</dbReference>
<dbReference type="InterPro" id="IPR013249">
    <property type="entry name" value="RNA_pol_sigma70_r4_t2"/>
</dbReference>
<organism evidence="6 7">
    <name type="scientific">Hydrogenoanaerobacterium saccharovorans</name>
    <dbReference type="NCBI Taxonomy" id="474960"/>
    <lineage>
        <taxon>Bacteria</taxon>
        <taxon>Bacillati</taxon>
        <taxon>Bacillota</taxon>
        <taxon>Clostridia</taxon>
        <taxon>Eubacteriales</taxon>
        <taxon>Oscillospiraceae</taxon>
        <taxon>Hydrogenoanaerobacterium</taxon>
    </lineage>
</organism>
<dbReference type="InterPro" id="IPR013325">
    <property type="entry name" value="RNA_pol_sigma_r2"/>
</dbReference>
<name>A0A1H7YPB9_9FIRM</name>
<evidence type="ECO:0000259" key="5">
    <source>
        <dbReference type="PROSITE" id="PS00622"/>
    </source>
</evidence>
<dbReference type="GO" id="GO:0003677">
    <property type="term" value="F:DNA binding"/>
    <property type="evidence" value="ECO:0007669"/>
    <property type="project" value="InterPro"/>
</dbReference>
<dbReference type="OrthoDB" id="2613570at2"/>
<keyword evidence="4" id="KW-0804">Transcription</keyword>
<dbReference type="Gene3D" id="1.10.1740.10">
    <property type="match status" value="1"/>
</dbReference>
<dbReference type="InterPro" id="IPR000792">
    <property type="entry name" value="Tscrpt_reg_LuxR_C"/>
</dbReference>
<proteinExistence type="inferred from homology"/>
<dbReference type="STRING" id="474960.SAMN05216180_0122"/>
<dbReference type="RefSeq" id="WP_092750622.1">
    <property type="nucleotide sequence ID" value="NZ_FOCG01000001.1"/>
</dbReference>
<keyword evidence="7" id="KW-1185">Reference proteome</keyword>
<feature type="domain" description="HTH luxR-type" evidence="5">
    <location>
        <begin position="144"/>
        <end position="171"/>
    </location>
</feature>